<accession>A0A8J1TTV9</accession>
<evidence type="ECO:0000313" key="1">
    <source>
        <dbReference type="EMBL" id="CAH1789643.1"/>
    </source>
</evidence>
<keyword evidence="2" id="KW-1185">Reference proteome</keyword>
<organism evidence="1 2">
    <name type="scientific">Owenia fusiformis</name>
    <name type="common">Polychaete worm</name>
    <dbReference type="NCBI Taxonomy" id="6347"/>
    <lineage>
        <taxon>Eukaryota</taxon>
        <taxon>Metazoa</taxon>
        <taxon>Spiralia</taxon>
        <taxon>Lophotrochozoa</taxon>
        <taxon>Annelida</taxon>
        <taxon>Polychaeta</taxon>
        <taxon>Sedentaria</taxon>
        <taxon>Canalipalpata</taxon>
        <taxon>Sabellida</taxon>
        <taxon>Oweniida</taxon>
        <taxon>Oweniidae</taxon>
        <taxon>Owenia</taxon>
    </lineage>
</organism>
<name>A0A8J1TTV9_OWEFU</name>
<sequence>MKTRDQKKYLPPMVKPETLKQKENNKVHDTTIKSHSLKITSKDVTFNERTVTFDLNPEVIRALDRLEMAKSQRTQLEVLAKLEAIHDRIRRALSSGGLPTNVYMSTKEAQKVIEQQSRPPFFETKAKKNKLEHQRQMMELIANFQECCKQRSSVVDEVYDWLQSSKDLEENVVSGKVLAKRLKEYNDIATEIEDALKVAKGAAGKMNTLGYKMLKAAGEIDSDDEEADRLGLPRPVKQNKPSEKTTVFDESMLLGDTGHFKNACKEVKKTLDDTIKSTKSGTTRLLMRGASKQFKFITSAIEKRNEDYQKQAEQLLTTSLDNDRLNNANERLNGEVVAFEKNANRLENQSEKYKKLLKELKAENYLMEQKMEELFREIEDLKHEPEKHTRQPSNITFSKESLRSVRKKSSGELRECCKVSSKASLSDHPVVMNLKEEIEEYKSQVQRCTEDAIQMKQDLKHEQERMAKLQAHMEMQEMKQAEKKKLLDEQQLNNKFKSLQAENDKLEVQIAHLNTELNCRDEKIEYLEKQLHDGNKESLSPKRKSSSAGVDKEKSKELKRVVTKLCKEHEGELATLNDHIAKEKQRHEASLRKVESSHQETLVSIHKESLHLLRAINRFKESLASILERENMPAGAFEVRQLENLITDEKTSTDTRQMLCNMAGDAVELLVSLESKLSQTLMNNSLEIKDEQLSKSFATKDLQAQMEIVTRVRKENNDLIDKLRNVKEKLANTEQDLKDITKMENKKYNDLNVRYKSLWGQYGAVERQLAQLQMDYTGLIKKKDKAVKSVVQMKKEMARSLDDQRIVVTQMQLEARRRKAENERDFVLSLEDQRKNLHVVEQAFTQNKISHDLYELTVDLIKKAISIPELKLRHLFERYIAFRKFKAEKVKLQTNLKNAELPPQQSAELRSFLHVINRRLHRNNKKWEERLTELKEERCHLFERMCKLFSDVVSETGLLLIQPIKQTDLVDTGSPPLMARSPGYPGDLVLPPVDPMPQALVGTGMPLLGDRGPYWKSPSPLPLSPVGQRKLHEVSRLLDLDVNQARVQAIRRLQKMCKQPLPVAKATAYDYVEHVKPLEESLPTFGFTYRDDPSEY</sequence>
<comment type="caution">
    <text evidence="1">The sequence shown here is derived from an EMBL/GenBank/DDBJ whole genome shotgun (WGS) entry which is preliminary data.</text>
</comment>
<reference evidence="1" key="1">
    <citation type="submission" date="2022-03" db="EMBL/GenBank/DDBJ databases">
        <authorList>
            <person name="Martin C."/>
        </authorList>
    </citation>
    <scope>NUCLEOTIDE SEQUENCE</scope>
</reference>
<dbReference type="Proteomes" id="UP000749559">
    <property type="component" value="Unassembled WGS sequence"/>
</dbReference>
<dbReference type="Pfam" id="PF20865">
    <property type="entry name" value="FAM186A-B_C"/>
    <property type="match status" value="1"/>
</dbReference>
<proteinExistence type="predicted"/>
<dbReference type="InterPro" id="IPR049146">
    <property type="entry name" value="FAM186A_B_C"/>
</dbReference>
<evidence type="ECO:0000313" key="2">
    <source>
        <dbReference type="Proteomes" id="UP000749559"/>
    </source>
</evidence>
<protein>
    <submittedName>
        <fullName evidence="1">Uncharacterized protein</fullName>
    </submittedName>
</protein>
<gene>
    <name evidence="1" type="ORF">OFUS_LOCUS14967</name>
</gene>
<dbReference type="AlphaFoldDB" id="A0A8J1TTV9"/>
<dbReference type="OrthoDB" id="10056516at2759"/>
<dbReference type="EMBL" id="CAIIXF020000007">
    <property type="protein sequence ID" value="CAH1789643.1"/>
    <property type="molecule type" value="Genomic_DNA"/>
</dbReference>